<name>A0A366DAH4_9NOCA</name>
<dbReference type="EMBL" id="QNRE01000012">
    <property type="protein sequence ID" value="RBO87047.1"/>
    <property type="molecule type" value="Genomic_DNA"/>
</dbReference>
<protein>
    <submittedName>
        <fullName evidence="1">Uncharacterized protein</fullName>
    </submittedName>
</protein>
<reference evidence="1 2" key="1">
    <citation type="submission" date="2018-06" db="EMBL/GenBank/DDBJ databases">
        <title>Genomic Encyclopedia of Type Strains, Phase IV (KMG-IV): sequencing the most valuable type-strain genomes for metagenomic binning, comparative biology and taxonomic classification.</title>
        <authorList>
            <person name="Goeker M."/>
        </authorList>
    </citation>
    <scope>NUCLEOTIDE SEQUENCE [LARGE SCALE GENOMIC DNA]</scope>
    <source>
        <strain evidence="1 2">DSM 44599</strain>
    </source>
</reference>
<dbReference type="RefSeq" id="WP_067505021.1">
    <property type="nucleotide sequence ID" value="NZ_QNRE01000012.1"/>
</dbReference>
<comment type="caution">
    <text evidence="1">The sequence shown here is derived from an EMBL/GenBank/DDBJ whole genome shotgun (WGS) entry which is preliminary data.</text>
</comment>
<organism evidence="1 2">
    <name type="scientific">Nocardia puris</name>
    <dbReference type="NCBI Taxonomy" id="208602"/>
    <lineage>
        <taxon>Bacteria</taxon>
        <taxon>Bacillati</taxon>
        <taxon>Actinomycetota</taxon>
        <taxon>Actinomycetes</taxon>
        <taxon>Mycobacteriales</taxon>
        <taxon>Nocardiaceae</taxon>
        <taxon>Nocardia</taxon>
    </lineage>
</organism>
<gene>
    <name evidence="1" type="ORF">DFR74_112226</name>
</gene>
<dbReference type="OrthoDB" id="10017308at2"/>
<keyword evidence="2" id="KW-1185">Reference proteome</keyword>
<dbReference type="STRING" id="1210090.GCA_001613185_01365"/>
<sequence>MTTWTITHPDGGHYVTADATEAREIIERITSTGVAPTVEIADAPPAEEFDVEITEKRQRAGRMADAPFSVRVTDPWGGVSTWGGLWKRADAEQSAAEHITLKRSGEYATLSARQAAAKARQAAKPAAVQPAPAKRPATRDRQAMRVADLMGLPAPAATGRCHYCGQPLDRRGRCTECV</sequence>
<dbReference type="Proteomes" id="UP000252586">
    <property type="component" value="Unassembled WGS sequence"/>
</dbReference>
<evidence type="ECO:0000313" key="2">
    <source>
        <dbReference type="Proteomes" id="UP000252586"/>
    </source>
</evidence>
<accession>A0A366DAH4</accession>
<proteinExistence type="predicted"/>
<dbReference type="AlphaFoldDB" id="A0A366DAH4"/>
<evidence type="ECO:0000313" key="1">
    <source>
        <dbReference type="EMBL" id="RBO87047.1"/>
    </source>
</evidence>